<dbReference type="OrthoDB" id="10318946at2759"/>
<feature type="region of interest" description="Disordered" evidence="1">
    <location>
        <begin position="1"/>
        <end position="40"/>
    </location>
</feature>
<sequence>MSEIVSFANTDLSDAQKKCTRESSTKKSSSKKTKKSGGKKVSGTLKQLIEELLIDIPVVGGISEESSCAMDARSIFLQLSDKIDNAKTKNEDASQGARALVKSEVRKEIPETKFSDDALKKRMERAQKMFRIFDTIGKEKIARVKLTPPSFILNLTVDDTDYVIAKVLKGASSKGTA</sequence>
<evidence type="ECO:0000313" key="2">
    <source>
        <dbReference type="EMBL" id="GES95235.1"/>
    </source>
</evidence>
<organism evidence="2 3">
    <name type="scientific">Rhizophagus clarus</name>
    <dbReference type="NCBI Taxonomy" id="94130"/>
    <lineage>
        <taxon>Eukaryota</taxon>
        <taxon>Fungi</taxon>
        <taxon>Fungi incertae sedis</taxon>
        <taxon>Mucoromycota</taxon>
        <taxon>Glomeromycotina</taxon>
        <taxon>Glomeromycetes</taxon>
        <taxon>Glomerales</taxon>
        <taxon>Glomeraceae</taxon>
        <taxon>Rhizophagus</taxon>
    </lineage>
</organism>
<reference evidence="2" key="1">
    <citation type="submission" date="2019-10" db="EMBL/GenBank/DDBJ databases">
        <title>Conservation and host-specific expression of non-tandemly repeated heterogenous ribosome RNA gene in arbuscular mycorrhizal fungi.</title>
        <authorList>
            <person name="Maeda T."/>
            <person name="Kobayashi Y."/>
            <person name="Nakagawa T."/>
            <person name="Ezawa T."/>
            <person name="Yamaguchi K."/>
            <person name="Bino T."/>
            <person name="Nishimoto Y."/>
            <person name="Shigenobu S."/>
            <person name="Kawaguchi M."/>
        </authorList>
    </citation>
    <scope>NUCLEOTIDE SEQUENCE</scope>
    <source>
        <strain evidence="2">HR1</strain>
    </source>
</reference>
<protein>
    <submittedName>
        <fullName evidence="2">Uncharacterized protein</fullName>
    </submittedName>
</protein>
<accession>A0A8H3M079</accession>
<name>A0A8H3M079_9GLOM</name>
<feature type="compositionally biased region" description="Basic residues" evidence="1">
    <location>
        <begin position="28"/>
        <end position="38"/>
    </location>
</feature>
<evidence type="ECO:0000313" key="3">
    <source>
        <dbReference type="Proteomes" id="UP000615446"/>
    </source>
</evidence>
<proteinExistence type="predicted"/>
<evidence type="ECO:0000256" key="1">
    <source>
        <dbReference type="SAM" id="MobiDB-lite"/>
    </source>
</evidence>
<dbReference type="AlphaFoldDB" id="A0A8H3M079"/>
<comment type="caution">
    <text evidence="2">The sequence shown here is derived from an EMBL/GenBank/DDBJ whole genome shotgun (WGS) entry which is preliminary data.</text>
</comment>
<dbReference type="Proteomes" id="UP000615446">
    <property type="component" value="Unassembled WGS sequence"/>
</dbReference>
<gene>
    <name evidence="2" type="ORF">RCL2_002191400</name>
</gene>
<dbReference type="EMBL" id="BLAL01000241">
    <property type="protein sequence ID" value="GES95235.1"/>
    <property type="molecule type" value="Genomic_DNA"/>
</dbReference>
<feature type="compositionally biased region" description="Basic and acidic residues" evidence="1">
    <location>
        <begin position="14"/>
        <end position="25"/>
    </location>
</feature>